<dbReference type="InterPro" id="IPR020568">
    <property type="entry name" value="Ribosomal_Su5_D2-typ_SF"/>
</dbReference>
<dbReference type="SMART" id="SM00889">
    <property type="entry name" value="EFG_IV"/>
    <property type="match status" value="1"/>
</dbReference>
<dbReference type="Gene3D" id="2.40.30.10">
    <property type="entry name" value="Translation factors"/>
    <property type="match status" value="1"/>
</dbReference>
<keyword evidence="7" id="KW-0963">Cytoplasm</keyword>
<dbReference type="InterPro" id="IPR035649">
    <property type="entry name" value="EFG_V"/>
</dbReference>
<dbReference type="InterPro" id="IPR053905">
    <property type="entry name" value="EF-G-like_DII"/>
</dbReference>
<dbReference type="PROSITE" id="PS00301">
    <property type="entry name" value="G_TR_1"/>
    <property type="match status" value="1"/>
</dbReference>
<dbReference type="Pfam" id="PF03764">
    <property type="entry name" value="EFG_IV"/>
    <property type="match status" value="1"/>
</dbReference>
<dbReference type="HAMAP" id="MF_00054_B">
    <property type="entry name" value="EF_G_EF_2_B"/>
    <property type="match status" value="1"/>
</dbReference>
<dbReference type="InterPro" id="IPR000795">
    <property type="entry name" value="T_Tr_GTP-bd_dom"/>
</dbReference>
<dbReference type="Proteomes" id="UP000427769">
    <property type="component" value="Chromosome"/>
</dbReference>
<comment type="subcellular location">
    <subcellularLocation>
        <location evidence="7">Cytoplasm</location>
    </subcellularLocation>
</comment>
<dbReference type="PROSITE" id="PS51722">
    <property type="entry name" value="G_TR_2"/>
    <property type="match status" value="1"/>
</dbReference>
<dbReference type="Gene3D" id="3.30.230.10">
    <property type="match status" value="1"/>
</dbReference>
<organism evidence="10 11">
    <name type="scientific">Desulfosarcina widdelii</name>
    <dbReference type="NCBI Taxonomy" id="947919"/>
    <lineage>
        <taxon>Bacteria</taxon>
        <taxon>Pseudomonadati</taxon>
        <taxon>Thermodesulfobacteriota</taxon>
        <taxon>Desulfobacteria</taxon>
        <taxon>Desulfobacterales</taxon>
        <taxon>Desulfosarcinaceae</taxon>
        <taxon>Desulfosarcina</taxon>
    </lineage>
</organism>
<evidence type="ECO:0000313" key="11">
    <source>
        <dbReference type="Proteomes" id="UP000427769"/>
    </source>
</evidence>
<keyword evidence="4 7" id="KW-0648">Protein biosynthesis</keyword>
<feature type="domain" description="Tr-type G" evidence="9">
    <location>
        <begin position="8"/>
        <end position="283"/>
    </location>
</feature>
<feature type="binding site" evidence="7">
    <location>
        <begin position="17"/>
        <end position="24"/>
    </location>
    <ligand>
        <name>GTP</name>
        <dbReference type="ChEBI" id="CHEBI:37565"/>
    </ligand>
</feature>
<evidence type="ECO:0000256" key="1">
    <source>
        <dbReference type="ARBA" id="ARBA00005870"/>
    </source>
</evidence>
<dbReference type="NCBIfam" id="TIGR00231">
    <property type="entry name" value="small_GTP"/>
    <property type="match status" value="1"/>
</dbReference>
<dbReference type="InterPro" id="IPR004540">
    <property type="entry name" value="Transl_elong_EFG/EF2"/>
</dbReference>
<dbReference type="Gene3D" id="3.30.70.240">
    <property type="match status" value="1"/>
</dbReference>
<dbReference type="FunFam" id="3.30.70.240:FF:000001">
    <property type="entry name" value="Elongation factor G"/>
    <property type="match status" value="1"/>
</dbReference>
<name>A0A5K7Z8Y4_9BACT</name>
<dbReference type="SUPFAM" id="SSF54980">
    <property type="entry name" value="EF-G C-terminal domain-like"/>
    <property type="match status" value="2"/>
</dbReference>
<dbReference type="SUPFAM" id="SSF52540">
    <property type="entry name" value="P-loop containing nucleoside triphosphate hydrolases"/>
    <property type="match status" value="1"/>
</dbReference>
<dbReference type="CDD" id="cd03713">
    <property type="entry name" value="EFG_mtEFG_C"/>
    <property type="match status" value="1"/>
</dbReference>
<dbReference type="InterPro" id="IPR005225">
    <property type="entry name" value="Small_GTP-bd"/>
</dbReference>
<comment type="similarity">
    <text evidence="1 7">Belongs to the TRAFAC class translation factor GTPase superfamily. Classic translation factor GTPase family. EF-G/EF-2 subfamily.</text>
</comment>
<dbReference type="Pfam" id="PF00679">
    <property type="entry name" value="EFG_C"/>
    <property type="match status" value="1"/>
</dbReference>
<dbReference type="Gene3D" id="3.40.50.300">
    <property type="entry name" value="P-loop containing nucleotide triphosphate hydrolases"/>
    <property type="match status" value="1"/>
</dbReference>
<evidence type="ECO:0000256" key="3">
    <source>
        <dbReference type="ARBA" id="ARBA00022768"/>
    </source>
</evidence>
<dbReference type="RefSeq" id="WP_155306954.1">
    <property type="nucleotide sequence ID" value="NZ_AP021875.1"/>
</dbReference>
<evidence type="ECO:0000256" key="8">
    <source>
        <dbReference type="NCBIfam" id="TIGR00484"/>
    </source>
</evidence>
<dbReference type="Pfam" id="PF22042">
    <property type="entry name" value="EF-G_D2"/>
    <property type="match status" value="1"/>
</dbReference>
<dbReference type="CDD" id="cd04088">
    <property type="entry name" value="EFG_mtEFG_II"/>
    <property type="match status" value="1"/>
</dbReference>
<dbReference type="InterPro" id="IPR000640">
    <property type="entry name" value="EFG_V-like"/>
</dbReference>
<dbReference type="InterPro" id="IPR035647">
    <property type="entry name" value="EFG_III/V"/>
</dbReference>
<dbReference type="PANTHER" id="PTHR43261:SF1">
    <property type="entry name" value="RIBOSOME-RELEASING FACTOR 2, MITOCHONDRIAL"/>
    <property type="match status" value="1"/>
</dbReference>
<dbReference type="InterPro" id="IPR014721">
    <property type="entry name" value="Ribsml_uS5_D2-typ_fold_subgr"/>
</dbReference>
<sequence>MKKKEKIDNIRNIGIIAHIDAGKTTVTERVLYYTGRSHKIGEVHDGEAVMDWMVDEQERGITITSAVTTCQWNGKDIQIIDTPGHVDFTIEVERSLRVLDGAVGVFCAVGGVEPQSETVWRQADRYKVPKIAFINKLDRIGADFFNTVKMMRERLKAKPLILQIPVGVEDQFSGVVDLVRMQQIQWDDDTLGASYSTGEIDADLQDDAKMHREQLLETLAEVDDDIMEAYLAEAPIETETILAAIRKATVDLELVPVLCGSALKNKGIQPLLDAIVRFLPSPGDVVATKGVHPDTGETILCLPDEKAPLAALIFKVSMIEGRKLSYVRVYSGKLTAGTDVYNPSRKQKEKLSRILKMHANKRERVDMVGPGSIVGVVGLKASSTGESLCQQDHPVLLETMDFYEPVISVAVEPKTHSDQEKLQQVLEKFMAEDPTLRVREDEDTGQTILSGMGELHLEVITSRMQREFNTQVNVGKPQVVYRETIESTSDGNAVFDKEVAGHRHYAEISLRLEPLPRGEGNRFESRLEEAALTPELIKAVEKGVMESLESGSLMGYPVVDVKAVLTAAAAKESNGTELAFTVAASMAVREALAGGGAFLLDPIMAVEVIVPEDFMGEVIGDLNARGGKIEAIEPKAGVQMIKVTVPLAKMFGYSTSLRSATQGRGTFSMQFSRFDRS</sequence>
<comment type="function">
    <text evidence="6 7">Catalyzes the GTP-dependent ribosomal translocation step during translation elongation. During this step, the ribosome changes from the pre-translocational (PRE) to the post-translocational (POST) state as the newly formed A-site-bound peptidyl-tRNA and P-site-bound deacylated tRNA move to the P and E sites, respectively. Catalyzes the coordinated movement of the two tRNA molecules, the mRNA and conformational changes in the ribosome.</text>
</comment>
<dbReference type="Pfam" id="PF00009">
    <property type="entry name" value="GTP_EFTU"/>
    <property type="match status" value="1"/>
</dbReference>
<dbReference type="FunFam" id="3.30.70.870:FF:000001">
    <property type="entry name" value="Elongation factor G"/>
    <property type="match status" value="1"/>
</dbReference>
<dbReference type="SUPFAM" id="SSF50447">
    <property type="entry name" value="Translation proteins"/>
    <property type="match status" value="1"/>
</dbReference>
<dbReference type="GO" id="GO:0005525">
    <property type="term" value="F:GTP binding"/>
    <property type="evidence" value="ECO:0007669"/>
    <property type="project" value="UniProtKB-UniRule"/>
</dbReference>
<dbReference type="InterPro" id="IPR031157">
    <property type="entry name" value="G_TR_CS"/>
</dbReference>
<evidence type="ECO:0000256" key="6">
    <source>
        <dbReference type="ARBA" id="ARBA00024731"/>
    </source>
</evidence>
<dbReference type="InterPro" id="IPR027417">
    <property type="entry name" value="P-loop_NTPase"/>
</dbReference>
<reference evidence="10 11" key="1">
    <citation type="submission" date="2019-11" db="EMBL/GenBank/DDBJ databases">
        <title>Comparative genomics of hydrocarbon-degrading Desulfosarcina strains.</title>
        <authorList>
            <person name="Watanabe M."/>
            <person name="Kojima H."/>
            <person name="Fukui M."/>
        </authorList>
    </citation>
    <scope>NUCLEOTIDE SEQUENCE [LARGE SCALE GENOMIC DNA]</scope>
    <source>
        <strain evidence="10 11">PP31</strain>
    </source>
</reference>
<dbReference type="GO" id="GO:0003924">
    <property type="term" value="F:GTPase activity"/>
    <property type="evidence" value="ECO:0007669"/>
    <property type="project" value="InterPro"/>
</dbReference>
<dbReference type="NCBIfam" id="NF009381">
    <property type="entry name" value="PRK12740.1-5"/>
    <property type="match status" value="1"/>
</dbReference>
<dbReference type="KEGG" id="dwd:DSCW_57230"/>
<dbReference type="EMBL" id="AP021875">
    <property type="protein sequence ID" value="BBO78306.1"/>
    <property type="molecule type" value="Genomic_DNA"/>
</dbReference>
<evidence type="ECO:0000256" key="2">
    <source>
        <dbReference type="ARBA" id="ARBA00022741"/>
    </source>
</evidence>
<gene>
    <name evidence="10" type="primary">fusA2_2</name>
    <name evidence="7" type="synonym">fusA</name>
    <name evidence="10" type="ORF">DSCW_57230</name>
</gene>
<dbReference type="SMART" id="SM00838">
    <property type="entry name" value="EFG_C"/>
    <property type="match status" value="1"/>
</dbReference>
<feature type="binding site" evidence="7">
    <location>
        <begin position="81"/>
        <end position="85"/>
    </location>
    <ligand>
        <name>GTP</name>
        <dbReference type="ChEBI" id="CHEBI:37565"/>
    </ligand>
</feature>
<proteinExistence type="inferred from homology"/>
<evidence type="ECO:0000256" key="5">
    <source>
        <dbReference type="ARBA" id="ARBA00023134"/>
    </source>
</evidence>
<dbReference type="NCBIfam" id="TIGR00484">
    <property type="entry name" value="EF-G"/>
    <property type="match status" value="1"/>
</dbReference>
<feature type="binding site" evidence="7">
    <location>
        <begin position="135"/>
        <end position="138"/>
    </location>
    <ligand>
        <name>GTP</name>
        <dbReference type="ChEBI" id="CHEBI:37565"/>
    </ligand>
</feature>
<evidence type="ECO:0000256" key="7">
    <source>
        <dbReference type="HAMAP-Rule" id="MF_00054"/>
    </source>
</evidence>
<dbReference type="GO" id="GO:0003746">
    <property type="term" value="F:translation elongation factor activity"/>
    <property type="evidence" value="ECO:0007669"/>
    <property type="project" value="UniProtKB-UniRule"/>
</dbReference>
<evidence type="ECO:0000313" key="10">
    <source>
        <dbReference type="EMBL" id="BBO78306.1"/>
    </source>
</evidence>
<dbReference type="SUPFAM" id="SSF54211">
    <property type="entry name" value="Ribosomal protein S5 domain 2-like"/>
    <property type="match status" value="1"/>
</dbReference>
<dbReference type="CDD" id="cd16262">
    <property type="entry name" value="EFG_III"/>
    <property type="match status" value="1"/>
</dbReference>
<dbReference type="PRINTS" id="PR00315">
    <property type="entry name" value="ELONGATNFCT"/>
</dbReference>
<dbReference type="GO" id="GO:0005737">
    <property type="term" value="C:cytoplasm"/>
    <property type="evidence" value="ECO:0007669"/>
    <property type="project" value="UniProtKB-SubCell"/>
</dbReference>
<evidence type="ECO:0000259" key="9">
    <source>
        <dbReference type="PROSITE" id="PS51722"/>
    </source>
</evidence>
<dbReference type="CDD" id="cd01886">
    <property type="entry name" value="EF-G"/>
    <property type="match status" value="1"/>
</dbReference>
<keyword evidence="2 7" id="KW-0547">Nucleotide-binding</keyword>
<dbReference type="InterPro" id="IPR005517">
    <property type="entry name" value="Transl_elong_EFG/EF2_IV"/>
</dbReference>
<dbReference type="PANTHER" id="PTHR43261">
    <property type="entry name" value="TRANSLATION ELONGATION FACTOR G-RELATED"/>
    <property type="match status" value="1"/>
</dbReference>
<keyword evidence="3 7" id="KW-0251">Elongation factor</keyword>
<keyword evidence="5 7" id="KW-0342">GTP-binding</keyword>
<dbReference type="GO" id="GO:0032790">
    <property type="term" value="P:ribosome disassembly"/>
    <property type="evidence" value="ECO:0007669"/>
    <property type="project" value="TreeGrafter"/>
</dbReference>
<dbReference type="InterPro" id="IPR009000">
    <property type="entry name" value="Transl_B-barrel_sf"/>
</dbReference>
<protein>
    <recommendedName>
        <fullName evidence="7 8">Elongation factor G</fullName>
        <shortName evidence="7">EF-G</shortName>
    </recommendedName>
</protein>
<dbReference type="InterPro" id="IPR041095">
    <property type="entry name" value="EFG_II"/>
</dbReference>
<accession>A0A5K7Z8Y4</accession>
<keyword evidence="11" id="KW-1185">Reference proteome</keyword>
<dbReference type="AlphaFoldDB" id="A0A5K7Z8Y4"/>
<dbReference type="InterPro" id="IPR009022">
    <property type="entry name" value="EFG_III"/>
</dbReference>
<dbReference type="Pfam" id="PF14492">
    <property type="entry name" value="EFG_III"/>
    <property type="match status" value="1"/>
</dbReference>
<dbReference type="Gene3D" id="3.30.70.870">
    <property type="entry name" value="Elongation Factor G (Translational Gtpase), domain 3"/>
    <property type="match status" value="1"/>
</dbReference>
<evidence type="ECO:0000256" key="4">
    <source>
        <dbReference type="ARBA" id="ARBA00022917"/>
    </source>
</evidence>
<dbReference type="OrthoDB" id="9760518at2"/>
<dbReference type="FunFam" id="3.40.50.300:FF:000029">
    <property type="entry name" value="Elongation factor G"/>
    <property type="match status" value="1"/>
</dbReference>